<dbReference type="InterPro" id="IPR010864">
    <property type="entry name" value="D-lyxose_isomer"/>
</dbReference>
<reference evidence="10" key="1">
    <citation type="submission" date="2017-08" db="EMBL/GenBank/DDBJ databases">
        <authorList>
            <person name="Varghese N."/>
            <person name="Submissions S."/>
        </authorList>
    </citation>
    <scope>NUCLEOTIDE SEQUENCE [LARGE SCALE GENOMIC DNA]</scope>
    <source>
        <strain evidence="10">KCTC 23107</strain>
    </source>
</reference>
<comment type="catalytic activity">
    <reaction evidence="6">
        <text>D-lyxose = D-xylulose</text>
        <dbReference type="Rhea" id="RHEA:14201"/>
        <dbReference type="ChEBI" id="CHEBI:16789"/>
        <dbReference type="ChEBI" id="CHEBI:17140"/>
        <dbReference type="EC" id="5.3.1.15"/>
    </reaction>
</comment>
<evidence type="ECO:0000256" key="3">
    <source>
        <dbReference type="ARBA" id="ARBA00023211"/>
    </source>
</evidence>
<proteinExistence type="inferred from homology"/>
<name>A0A286HLX9_9HYPH</name>
<accession>A0A286HLX9</accession>
<dbReference type="CDD" id="cd20309">
    <property type="entry name" value="cupin_EcSI"/>
    <property type="match status" value="1"/>
</dbReference>
<dbReference type="AlphaFoldDB" id="A0A286HLX9"/>
<comment type="similarity">
    <text evidence="7">Belongs to the D-lyxose ketol-isomerase family.</text>
</comment>
<evidence type="ECO:0000256" key="1">
    <source>
        <dbReference type="ARBA" id="ARBA00001936"/>
    </source>
</evidence>
<dbReference type="EC" id="5.3.1.15" evidence="8"/>
<keyword evidence="4" id="KW-0413">Isomerase</keyword>
<evidence type="ECO:0000256" key="8">
    <source>
        <dbReference type="ARBA" id="ARBA00044972"/>
    </source>
</evidence>
<organism evidence="9 10">
    <name type="scientific">Hoeflea halophila</name>
    <dbReference type="NCBI Taxonomy" id="714899"/>
    <lineage>
        <taxon>Bacteria</taxon>
        <taxon>Pseudomonadati</taxon>
        <taxon>Pseudomonadota</taxon>
        <taxon>Alphaproteobacteria</taxon>
        <taxon>Hyphomicrobiales</taxon>
        <taxon>Rhizobiaceae</taxon>
        <taxon>Hoeflea</taxon>
    </lineage>
</organism>
<gene>
    <name evidence="9" type="ORF">SAMN05877838_0551</name>
</gene>
<evidence type="ECO:0000313" key="10">
    <source>
        <dbReference type="Proteomes" id="UP000219465"/>
    </source>
</evidence>
<dbReference type="GO" id="GO:0047828">
    <property type="term" value="F:D-lyxose ketol-isomerase activity"/>
    <property type="evidence" value="ECO:0007669"/>
    <property type="project" value="UniProtKB-EC"/>
</dbReference>
<dbReference type="RefSeq" id="WP_097104806.1">
    <property type="nucleotide sequence ID" value="NZ_OCPC01000001.1"/>
</dbReference>
<dbReference type="OrthoDB" id="27002at2"/>
<dbReference type="InterPro" id="IPR014710">
    <property type="entry name" value="RmlC-like_jellyroll"/>
</dbReference>
<dbReference type="GO" id="GO:0046872">
    <property type="term" value="F:metal ion binding"/>
    <property type="evidence" value="ECO:0007669"/>
    <property type="project" value="UniProtKB-KW"/>
</dbReference>
<dbReference type="Gene3D" id="2.60.120.10">
    <property type="entry name" value="Jelly Rolls"/>
    <property type="match status" value="1"/>
</dbReference>
<evidence type="ECO:0000256" key="5">
    <source>
        <dbReference type="ARBA" id="ARBA00023277"/>
    </source>
</evidence>
<evidence type="ECO:0000256" key="4">
    <source>
        <dbReference type="ARBA" id="ARBA00023235"/>
    </source>
</evidence>
<evidence type="ECO:0000256" key="6">
    <source>
        <dbReference type="ARBA" id="ARBA00044907"/>
    </source>
</evidence>
<dbReference type="Proteomes" id="UP000219465">
    <property type="component" value="Unassembled WGS sequence"/>
</dbReference>
<dbReference type="Pfam" id="PF07385">
    <property type="entry name" value="Lyx_isomer"/>
    <property type="match status" value="1"/>
</dbReference>
<evidence type="ECO:0000256" key="7">
    <source>
        <dbReference type="ARBA" id="ARBA00044951"/>
    </source>
</evidence>
<keyword evidence="3" id="KW-0464">Manganese</keyword>
<dbReference type="InterPro" id="IPR047581">
    <property type="entry name" value="EcSI_cupin"/>
</dbReference>
<evidence type="ECO:0000313" key="9">
    <source>
        <dbReference type="EMBL" id="SOE08820.1"/>
    </source>
</evidence>
<keyword evidence="2" id="KW-0479">Metal-binding</keyword>
<keyword evidence="10" id="KW-1185">Reference proteome</keyword>
<keyword evidence="5" id="KW-0119">Carbohydrate metabolism</keyword>
<evidence type="ECO:0000256" key="2">
    <source>
        <dbReference type="ARBA" id="ARBA00022723"/>
    </source>
</evidence>
<dbReference type="EMBL" id="OCPC01000001">
    <property type="protein sequence ID" value="SOE08820.1"/>
    <property type="molecule type" value="Genomic_DNA"/>
</dbReference>
<comment type="cofactor">
    <cofactor evidence="1">
        <name>Mn(2+)</name>
        <dbReference type="ChEBI" id="CHEBI:29035"/>
    </cofactor>
</comment>
<protein>
    <recommendedName>
        <fullName evidence="8">D-lyxose ketol-isomerase</fullName>
        <ecNumber evidence="8">5.3.1.15</ecNumber>
    </recommendedName>
</protein>
<sequence>MERSQINEILQESDRFIRSLGYVMPPFAYWSPDELRNRTGSDAPAIRDNRLGWDITDYGQGCFDDLGLFLFTVRNGSATDLAEGRGMLYAEKIMISRKDQLSPMHRHNIKAEDIINRGGGKLVLELFASTEDGSIDPSADVSVLTDGIERKLSAGGLLKLEPGESVTLMPGVWHAFWGEGSDVLIGEVSTVNDDLTDNVFREPIGRFSTIIEDEKPRHLLVSDYDTWL</sequence>